<evidence type="ECO:0000256" key="1">
    <source>
        <dbReference type="SAM" id="SignalP"/>
    </source>
</evidence>
<name>A0A5K3FRU1_MESCO</name>
<feature type="signal peptide" evidence="1">
    <location>
        <begin position="1"/>
        <end position="41"/>
    </location>
</feature>
<keyword evidence="1" id="KW-0732">Signal</keyword>
<dbReference type="AlphaFoldDB" id="A0A5K3FRU1"/>
<accession>A0A5K3FRU1</accession>
<proteinExistence type="predicted"/>
<reference evidence="2" key="1">
    <citation type="submission" date="2019-11" db="UniProtKB">
        <authorList>
            <consortium name="WormBaseParasite"/>
        </authorList>
    </citation>
    <scope>IDENTIFICATION</scope>
</reference>
<protein>
    <submittedName>
        <fullName evidence="2">Secreted protein</fullName>
    </submittedName>
</protein>
<dbReference type="WBParaSite" id="MCU_010838-RA">
    <property type="protein sequence ID" value="MCU_010838-RA"/>
    <property type="gene ID" value="MCU_010838"/>
</dbReference>
<sequence length="58" mass="6592">STALHFPWCFIFAISEICTKHTRSWLLLLLIGLSPMNSARGREHDHLPPFAAYKSAHT</sequence>
<feature type="chain" id="PRO_5024359356" evidence="1">
    <location>
        <begin position="42"/>
        <end position="58"/>
    </location>
</feature>
<evidence type="ECO:0000313" key="2">
    <source>
        <dbReference type="WBParaSite" id="MCU_010838-RA"/>
    </source>
</evidence>
<organism evidence="2">
    <name type="scientific">Mesocestoides corti</name>
    <name type="common">Flatworm</name>
    <dbReference type="NCBI Taxonomy" id="53468"/>
    <lineage>
        <taxon>Eukaryota</taxon>
        <taxon>Metazoa</taxon>
        <taxon>Spiralia</taxon>
        <taxon>Lophotrochozoa</taxon>
        <taxon>Platyhelminthes</taxon>
        <taxon>Cestoda</taxon>
        <taxon>Eucestoda</taxon>
        <taxon>Cyclophyllidea</taxon>
        <taxon>Mesocestoididae</taxon>
        <taxon>Mesocestoides</taxon>
    </lineage>
</organism>